<dbReference type="KEGG" id="phb:HYN04_02850"/>
<evidence type="ECO:0000313" key="8">
    <source>
        <dbReference type="EMBL" id="AWM76789.1"/>
    </source>
</evidence>
<evidence type="ECO:0000256" key="4">
    <source>
        <dbReference type="PIRSR" id="PIRSR001227-1"/>
    </source>
</evidence>
<keyword evidence="7" id="KW-0732">Signal</keyword>
<keyword evidence="9" id="KW-1185">Reference proteome</keyword>
<dbReference type="Gene3D" id="3.60.20.10">
    <property type="entry name" value="Glutamine Phosphoribosylpyrophosphate, subunit 1, domain 1"/>
    <property type="match status" value="1"/>
</dbReference>
<feature type="compositionally biased region" description="Polar residues" evidence="6">
    <location>
        <begin position="254"/>
        <end position="270"/>
    </location>
</feature>
<evidence type="ECO:0000256" key="6">
    <source>
        <dbReference type="SAM" id="MobiDB-lite"/>
    </source>
</evidence>
<evidence type="ECO:0000256" key="7">
    <source>
        <dbReference type="SAM" id="SignalP"/>
    </source>
</evidence>
<comment type="similarity">
    <text evidence="1">Belongs to the peptidase S45 family.</text>
</comment>
<dbReference type="PANTHER" id="PTHR34218:SF4">
    <property type="entry name" value="ACYL-HOMOSERINE LACTONE ACYLASE QUIP"/>
    <property type="match status" value="1"/>
</dbReference>
<dbReference type="InterPro" id="IPR043146">
    <property type="entry name" value="Penicillin_amidase_N_B-knob"/>
</dbReference>
<accession>A0A2Z3HVI6</accession>
<dbReference type="PANTHER" id="PTHR34218">
    <property type="entry name" value="PEPTIDASE S45 PENICILLIN AMIDASE"/>
    <property type="match status" value="1"/>
</dbReference>
<dbReference type="InterPro" id="IPR043147">
    <property type="entry name" value="Penicillin_amidase_A-knob"/>
</dbReference>
<proteinExistence type="inferred from homology"/>
<dbReference type="InterPro" id="IPR014395">
    <property type="entry name" value="Pen/GL7ACA/AHL_acylase"/>
</dbReference>
<feature type="signal peptide" evidence="7">
    <location>
        <begin position="1"/>
        <end position="25"/>
    </location>
</feature>
<dbReference type="EMBL" id="CP029479">
    <property type="protein sequence ID" value="AWM76789.1"/>
    <property type="molecule type" value="Genomic_DNA"/>
</dbReference>
<feature type="active site" description="Nucleophile" evidence="4">
    <location>
        <position position="257"/>
    </location>
</feature>
<name>A0A2Z3HVI6_9CAUL</name>
<comment type="cofactor">
    <cofactor evidence="5">
        <name>Ca(2+)</name>
        <dbReference type="ChEBI" id="CHEBI:29108"/>
    </cofactor>
    <text evidence="5">Binds 1 Ca(2+) ion per dimer.</text>
</comment>
<dbReference type="Gene3D" id="1.10.439.10">
    <property type="entry name" value="Penicillin Amidohydrolase, domain 1"/>
    <property type="match status" value="1"/>
</dbReference>
<evidence type="ECO:0000256" key="1">
    <source>
        <dbReference type="ARBA" id="ARBA00006586"/>
    </source>
</evidence>
<feature type="binding site" evidence="5">
    <location>
        <position position="183"/>
    </location>
    <ligand>
        <name>Ca(2+)</name>
        <dbReference type="ChEBI" id="CHEBI:29108"/>
    </ligand>
</feature>
<keyword evidence="5" id="KW-0106">Calcium</keyword>
<sequence>MKGRLAVLWVLIAAAVLAPGASALAAKPPVETRKIAGLSAPAEIRIDRWGVPHIYARSARDAFFVQGYNAARDRLWQIDLWRKRGLGLLARDFGPDFAEQDRAARLFLYRGDMAAEWAAYGASAKTDTEAFVAGINAYVDEILDGRRPLPREFRIAGTRPDRWAPEDVVRIRSHGLTRNAGMEVARARILCAGGPGADRLFKKLEPDWTPSVPQGLDPCAIPADVLKDYNLATRGVRFDSARRRLAAEAPLPDSQGSNNWTIAPSKTTTGRPILANDPHRDHGLPSLRYVAHLEAPGLSVIGAGEPALPGVSIGHNGTIAFGLTIFYADQEDLYVYETSPEDPGLYRSGEGWARMMTVRERIEVRGEASREMELRFTRHGPVIFADPSGRKAFALRSVWAEPGASAYFGSLGYMNARSWPEFKAALANWGTPSENQVYADVTGRIGWVAAGLVPGRPNWDGLLPVPGDGQYEWRGFLSQDELPSRVDPAEGFIATANAMNLPPGYPVAERKVGFEWSNPSRIQRIEEVLGADGKISLEAAMALQTDPADITSRRLLKLLAPLKSDDPLTARALDLLRGWDGRASADSAAAAVYLIWTGKHLGPAVVGRAAPEKVRSLIGGGDQAAVMDLLDAPGSALGPDPDGARRVVLLESLGAAAREAEARMGPDPGSWSWGRLHQAEFTHVLAPLAEGRDREGLSVGPAPMAGTSLSPLAASWRAEDFRVTSGASFRMVLDVGNWDASRFINTPGQSGDVDSPHARDLFPVWVKGGYLPLVYSREAVEAATERVLKLSPAR</sequence>
<dbReference type="PIRSF" id="PIRSF001227">
    <property type="entry name" value="Pen_acylase"/>
    <property type="match status" value="1"/>
</dbReference>
<gene>
    <name evidence="8" type="ORF">HYN04_02850</name>
</gene>
<dbReference type="GO" id="GO:0016811">
    <property type="term" value="F:hydrolase activity, acting on carbon-nitrogen (but not peptide) bonds, in linear amides"/>
    <property type="evidence" value="ECO:0007669"/>
    <property type="project" value="InterPro"/>
</dbReference>
<dbReference type="InterPro" id="IPR029055">
    <property type="entry name" value="Ntn_hydrolases_N"/>
</dbReference>
<feature type="binding site" evidence="5">
    <location>
        <position position="329"/>
    </location>
    <ligand>
        <name>Ca(2+)</name>
        <dbReference type="ChEBI" id="CHEBI:29108"/>
    </ligand>
</feature>
<dbReference type="AlphaFoldDB" id="A0A2Z3HVI6"/>
<evidence type="ECO:0000256" key="5">
    <source>
        <dbReference type="PIRSR" id="PIRSR001227-2"/>
    </source>
</evidence>
<reference evidence="9" key="1">
    <citation type="submission" date="2018-05" db="EMBL/GenBank/DDBJ databases">
        <title>Genome sequencing of Phenylobacterium sp. HYN0004.</title>
        <authorList>
            <person name="Yi H."/>
            <person name="Baek C."/>
        </authorList>
    </citation>
    <scope>NUCLEOTIDE SEQUENCE [LARGE SCALE GENOMIC DNA]</scope>
    <source>
        <strain evidence="9">HYN0004</strain>
    </source>
</reference>
<feature type="region of interest" description="Disordered" evidence="6">
    <location>
        <begin position="247"/>
        <end position="276"/>
    </location>
</feature>
<dbReference type="GO" id="GO:0017000">
    <property type="term" value="P:antibiotic biosynthetic process"/>
    <property type="evidence" value="ECO:0007669"/>
    <property type="project" value="InterPro"/>
</dbReference>
<evidence type="ECO:0000256" key="2">
    <source>
        <dbReference type="ARBA" id="ARBA00022801"/>
    </source>
</evidence>
<keyword evidence="3" id="KW-0865">Zymogen</keyword>
<keyword evidence="2" id="KW-0378">Hydrolase</keyword>
<dbReference type="Proteomes" id="UP000247763">
    <property type="component" value="Chromosome"/>
</dbReference>
<keyword evidence="5" id="KW-0479">Metal-binding</keyword>
<dbReference type="RefSeq" id="WP_110449358.1">
    <property type="nucleotide sequence ID" value="NZ_CP029479.1"/>
</dbReference>
<feature type="chain" id="PRO_5016263288" evidence="7">
    <location>
        <begin position="26"/>
        <end position="794"/>
    </location>
</feature>
<evidence type="ECO:0000256" key="3">
    <source>
        <dbReference type="ARBA" id="ARBA00023145"/>
    </source>
</evidence>
<dbReference type="Gene3D" id="2.30.120.10">
    <property type="match status" value="1"/>
</dbReference>
<evidence type="ECO:0000313" key="9">
    <source>
        <dbReference type="Proteomes" id="UP000247763"/>
    </source>
</evidence>
<protein>
    <submittedName>
        <fullName evidence="8">Penicillin acylase family protein</fullName>
    </submittedName>
</protein>
<dbReference type="GO" id="GO:0046872">
    <property type="term" value="F:metal ion binding"/>
    <property type="evidence" value="ECO:0007669"/>
    <property type="project" value="UniProtKB-KW"/>
</dbReference>
<feature type="binding site" evidence="5">
    <location>
        <position position="332"/>
    </location>
    <ligand>
        <name>Ca(2+)</name>
        <dbReference type="ChEBI" id="CHEBI:29108"/>
    </ligand>
</feature>
<dbReference type="Gene3D" id="1.10.1400.10">
    <property type="match status" value="1"/>
</dbReference>
<dbReference type="OrthoDB" id="9760084at2"/>
<organism evidence="8 9">
    <name type="scientific">Phenylobacterium parvum</name>
    <dbReference type="NCBI Taxonomy" id="2201350"/>
    <lineage>
        <taxon>Bacteria</taxon>
        <taxon>Pseudomonadati</taxon>
        <taxon>Pseudomonadota</taxon>
        <taxon>Alphaproteobacteria</taxon>
        <taxon>Caulobacterales</taxon>
        <taxon>Caulobacteraceae</taxon>
        <taxon>Phenylobacterium</taxon>
    </lineage>
</organism>
<dbReference type="Pfam" id="PF01804">
    <property type="entry name" value="Penicil_amidase"/>
    <property type="match status" value="1"/>
</dbReference>
<dbReference type="CDD" id="cd03747">
    <property type="entry name" value="Ntn_PGA_like"/>
    <property type="match status" value="1"/>
</dbReference>
<dbReference type="SUPFAM" id="SSF56235">
    <property type="entry name" value="N-terminal nucleophile aminohydrolases (Ntn hydrolases)"/>
    <property type="match status" value="1"/>
</dbReference>
<dbReference type="InterPro" id="IPR002692">
    <property type="entry name" value="S45"/>
</dbReference>
<dbReference type="InterPro" id="IPR023343">
    <property type="entry name" value="Penicillin_amidase_dom1"/>
</dbReference>